<evidence type="ECO:0000313" key="5">
    <source>
        <dbReference type="Proteomes" id="UP000653305"/>
    </source>
</evidence>
<dbReference type="GO" id="GO:0009055">
    <property type="term" value="F:electron transfer activity"/>
    <property type="evidence" value="ECO:0007669"/>
    <property type="project" value="InterPro"/>
</dbReference>
<dbReference type="GO" id="GO:0005507">
    <property type="term" value="F:copper ion binding"/>
    <property type="evidence" value="ECO:0007669"/>
    <property type="project" value="InterPro"/>
</dbReference>
<comment type="caution">
    <text evidence="4">The sequence shown here is derived from an EMBL/GenBank/DDBJ whole genome shotgun (WGS) entry which is preliminary data.</text>
</comment>
<dbReference type="Proteomes" id="UP000653305">
    <property type="component" value="Unassembled WGS sequence"/>
</dbReference>
<dbReference type="Gene3D" id="2.60.40.420">
    <property type="entry name" value="Cupredoxins - blue copper proteins"/>
    <property type="match status" value="1"/>
</dbReference>
<protein>
    <submittedName>
        <fullName evidence="4">Plastocyanin</fullName>
    </submittedName>
</protein>
<dbReference type="Pfam" id="PF00127">
    <property type="entry name" value="Copper-bind"/>
    <property type="match status" value="1"/>
</dbReference>
<dbReference type="EMBL" id="BMAC01000520">
    <property type="protein sequence ID" value="GFP98236.1"/>
    <property type="molecule type" value="Genomic_DNA"/>
</dbReference>
<evidence type="ECO:0000259" key="3">
    <source>
        <dbReference type="Pfam" id="PF00127"/>
    </source>
</evidence>
<proteinExistence type="predicted"/>
<feature type="non-terminal residue" evidence="4">
    <location>
        <position position="1"/>
    </location>
</feature>
<accession>A0A830CG63</accession>
<dbReference type="OrthoDB" id="197281at2759"/>
<feature type="domain" description="Blue (type 1) copper" evidence="3">
    <location>
        <begin position="19"/>
        <end position="83"/>
    </location>
</feature>
<evidence type="ECO:0000256" key="1">
    <source>
        <dbReference type="ARBA" id="ARBA00022723"/>
    </source>
</evidence>
<dbReference type="AlphaFoldDB" id="A0A830CG63"/>
<keyword evidence="5" id="KW-1185">Reference proteome</keyword>
<sequence length="121" mass="13600">HHRPSRSSLAAKTGRWLIPQNFEVAAGEKIVFLNNAGFPHNVRSQLAAGVDASKISMSEEDLLNAKGETYAVTLTEKGTYAVTLTVSTAHLTKGRHMMWHKNKHSLRFWIFCLQIRITIKN</sequence>
<keyword evidence="1" id="KW-0479">Metal-binding</keyword>
<reference evidence="4" key="1">
    <citation type="submission" date="2020-07" db="EMBL/GenBank/DDBJ databases">
        <title>Ethylene signaling mediates host invasion by parasitic plants.</title>
        <authorList>
            <person name="Yoshida S."/>
        </authorList>
    </citation>
    <scope>NUCLEOTIDE SEQUENCE</scope>
    <source>
        <strain evidence="4">Okayama</strain>
    </source>
</reference>
<dbReference type="SUPFAM" id="SSF49503">
    <property type="entry name" value="Cupredoxins"/>
    <property type="match status" value="1"/>
</dbReference>
<evidence type="ECO:0000256" key="2">
    <source>
        <dbReference type="ARBA" id="ARBA00023008"/>
    </source>
</evidence>
<dbReference type="InterPro" id="IPR000923">
    <property type="entry name" value="BlueCu_1"/>
</dbReference>
<name>A0A830CG63_9LAMI</name>
<organism evidence="4 5">
    <name type="scientific">Phtheirospermum japonicum</name>
    <dbReference type="NCBI Taxonomy" id="374723"/>
    <lineage>
        <taxon>Eukaryota</taxon>
        <taxon>Viridiplantae</taxon>
        <taxon>Streptophyta</taxon>
        <taxon>Embryophyta</taxon>
        <taxon>Tracheophyta</taxon>
        <taxon>Spermatophyta</taxon>
        <taxon>Magnoliopsida</taxon>
        <taxon>eudicotyledons</taxon>
        <taxon>Gunneridae</taxon>
        <taxon>Pentapetalae</taxon>
        <taxon>asterids</taxon>
        <taxon>lamiids</taxon>
        <taxon>Lamiales</taxon>
        <taxon>Orobanchaceae</taxon>
        <taxon>Orobanchaceae incertae sedis</taxon>
        <taxon>Phtheirospermum</taxon>
    </lineage>
</organism>
<evidence type="ECO:0000313" key="4">
    <source>
        <dbReference type="EMBL" id="GFP98236.1"/>
    </source>
</evidence>
<gene>
    <name evidence="4" type="ORF">PHJA_001967600</name>
</gene>
<dbReference type="InterPro" id="IPR008972">
    <property type="entry name" value="Cupredoxin"/>
</dbReference>
<keyword evidence="2" id="KW-0186">Copper</keyword>